<comment type="subcellular location">
    <subcellularLocation>
        <location evidence="1">Cell membrane</location>
        <topology evidence="1">Multi-pass membrane protein</topology>
    </subcellularLocation>
</comment>
<feature type="transmembrane region" description="Helical" evidence="7">
    <location>
        <begin position="25"/>
        <end position="44"/>
    </location>
</feature>
<keyword evidence="6 7" id="KW-0472">Membrane</keyword>
<keyword evidence="4 7" id="KW-0812">Transmembrane</keyword>
<evidence type="ECO:0000313" key="8">
    <source>
        <dbReference type="EMBL" id="SNS77906.1"/>
    </source>
</evidence>
<dbReference type="RefSeq" id="WP_089405412.1">
    <property type="nucleotide sequence ID" value="NZ_FZOH01000008.1"/>
</dbReference>
<dbReference type="EMBL" id="FZOH01000008">
    <property type="protein sequence ID" value="SNS77906.1"/>
    <property type="molecule type" value="Genomic_DNA"/>
</dbReference>
<evidence type="ECO:0000256" key="2">
    <source>
        <dbReference type="ARBA" id="ARBA00011006"/>
    </source>
</evidence>
<keyword evidence="5 7" id="KW-1133">Transmembrane helix</keyword>
<dbReference type="InterPro" id="IPR007341">
    <property type="entry name" value="Transgly_assoc"/>
</dbReference>
<evidence type="ECO:0000313" key="9">
    <source>
        <dbReference type="Proteomes" id="UP000198386"/>
    </source>
</evidence>
<evidence type="ECO:0000256" key="1">
    <source>
        <dbReference type="ARBA" id="ARBA00004651"/>
    </source>
</evidence>
<evidence type="ECO:0000256" key="4">
    <source>
        <dbReference type="ARBA" id="ARBA00022692"/>
    </source>
</evidence>
<feature type="transmembrane region" description="Helical" evidence="7">
    <location>
        <begin position="56"/>
        <end position="75"/>
    </location>
</feature>
<dbReference type="PANTHER" id="PTHR33884">
    <property type="entry name" value="UPF0410 PROTEIN YMGE"/>
    <property type="match status" value="1"/>
</dbReference>
<proteinExistence type="inferred from homology"/>
<keyword evidence="3" id="KW-1003">Cell membrane</keyword>
<evidence type="ECO:0000256" key="7">
    <source>
        <dbReference type="SAM" id="Phobius"/>
    </source>
</evidence>
<dbReference type="AlphaFoldDB" id="A0A239H8Z6"/>
<organism evidence="8 9">
    <name type="scientific">Geodermatophilus saharensis</name>
    <dbReference type="NCBI Taxonomy" id="1137994"/>
    <lineage>
        <taxon>Bacteria</taxon>
        <taxon>Bacillati</taxon>
        <taxon>Actinomycetota</taxon>
        <taxon>Actinomycetes</taxon>
        <taxon>Geodermatophilales</taxon>
        <taxon>Geodermatophilaceae</taxon>
        <taxon>Geodermatophilus</taxon>
    </lineage>
</organism>
<sequence length="87" mass="8877">MIGFLVAGLVIGALARLIVPGKQHLGILATLALGLVGSLIGGLIAQFFGTGDIWELNVLGFVCAVIAAVLLIGVAESIAGRNRRAVR</sequence>
<dbReference type="PANTHER" id="PTHR33884:SF3">
    <property type="entry name" value="UPF0410 PROTEIN YMGE"/>
    <property type="match status" value="1"/>
</dbReference>
<dbReference type="Proteomes" id="UP000198386">
    <property type="component" value="Unassembled WGS sequence"/>
</dbReference>
<dbReference type="GO" id="GO:0005886">
    <property type="term" value="C:plasma membrane"/>
    <property type="evidence" value="ECO:0007669"/>
    <property type="project" value="UniProtKB-SubCell"/>
</dbReference>
<dbReference type="OrthoDB" id="5197368at2"/>
<evidence type="ECO:0000256" key="3">
    <source>
        <dbReference type="ARBA" id="ARBA00022475"/>
    </source>
</evidence>
<keyword evidence="9" id="KW-1185">Reference proteome</keyword>
<evidence type="ECO:0000256" key="6">
    <source>
        <dbReference type="ARBA" id="ARBA00023136"/>
    </source>
</evidence>
<name>A0A239H8Z6_9ACTN</name>
<reference evidence="9" key="1">
    <citation type="submission" date="2017-06" db="EMBL/GenBank/DDBJ databases">
        <authorList>
            <person name="Varghese N."/>
            <person name="Submissions S."/>
        </authorList>
    </citation>
    <scope>NUCLEOTIDE SEQUENCE [LARGE SCALE GENOMIC DNA]</scope>
    <source>
        <strain evidence="9">DSM 45423</strain>
    </source>
</reference>
<protein>
    <submittedName>
        <fullName evidence="8">Uncharacterized membrane protein YeaQ/YmgE, transglycosylase-associated protein family</fullName>
    </submittedName>
</protein>
<accession>A0A239H8Z6</accession>
<gene>
    <name evidence="8" type="ORF">SAMN04488107_3753</name>
</gene>
<evidence type="ECO:0000256" key="5">
    <source>
        <dbReference type="ARBA" id="ARBA00022989"/>
    </source>
</evidence>
<comment type="similarity">
    <text evidence="2">Belongs to the UPF0410 family.</text>
</comment>